<reference evidence="2 3" key="2">
    <citation type="submission" date="2019-09" db="EMBL/GenBank/DDBJ databases">
        <title>Draft genome sequencing and comparative genomics of hatchery-associated Vibrios.</title>
        <authorList>
            <person name="Kehlet-Delgado H."/>
            <person name="Mueller R.S."/>
        </authorList>
    </citation>
    <scope>NUCLEOTIDE SEQUENCE [LARGE SCALE GENOMIC DNA]</scope>
    <source>
        <strain evidence="2 3">09-121-3</strain>
    </source>
</reference>
<reference evidence="1" key="1">
    <citation type="journal article" date="2015" name="BMC Genomics">
        <title>Genome mining reveals unlocked bioactive potential of marine Gram-negative bacteria.</title>
        <authorList>
            <person name="Machado H."/>
            <person name="Sonnenschein E.C."/>
            <person name="Melchiorsen J."/>
            <person name="Gram L."/>
        </authorList>
    </citation>
    <scope>NUCLEOTIDE SEQUENCE</scope>
    <source>
        <strain evidence="1">S2052</strain>
    </source>
</reference>
<evidence type="ECO:0000313" key="2">
    <source>
        <dbReference type="EMBL" id="NOJ21730.1"/>
    </source>
</evidence>
<sequence>MYFRALVLSGCVALAGCQSPEVIQQVQTAQAEQVDSISALQAVTMKLPSSTIVEITPKSQTLKYQDINSPVAMFELPADRGEYSITITSMIGDTAFVPRAIIVDKNGRELENYGSEKFEYTKPRLNLGNRLVAEVDFFPPTHTESVYLIVYTDKSELGKATMVAHPARLDAEGRGNYLPEVKDIAIPNSEYGKVEVSIDRLGFFKQLGSSSSAETNTKPAMAKSVEVVQPETQKYYHQAITAAVESNDLNKAISLLEEAKALNVEGAQEIFVKAVNAKK</sequence>
<accession>A0A2A2MY18</accession>
<protein>
    <submittedName>
        <fullName evidence="1">Maltose operon protein</fullName>
    </submittedName>
    <submittedName>
        <fullName evidence="2">Transcriptional regulator</fullName>
    </submittedName>
</protein>
<dbReference type="AlphaFoldDB" id="A0A2A2MY18"/>
<dbReference type="STRING" id="190893.BA953_22945"/>
<dbReference type="EMBL" id="JXXR01000012">
    <property type="protein sequence ID" value="KJY72787.1"/>
    <property type="molecule type" value="Genomic_DNA"/>
</dbReference>
<comment type="caution">
    <text evidence="1">The sequence shown here is derived from an EMBL/GenBank/DDBJ whole genome shotgun (WGS) entry which is preliminary data.</text>
</comment>
<gene>
    <name evidence="2" type="ORF">F0238_03185</name>
    <name evidence="1" type="ORF">TW71_11485</name>
</gene>
<dbReference type="RefSeq" id="WP_019275957.1">
    <property type="nucleotide sequence ID" value="NZ_CP063052.1"/>
</dbReference>
<dbReference type="Pfam" id="PF07148">
    <property type="entry name" value="MalM"/>
    <property type="match status" value="1"/>
</dbReference>
<dbReference type="EMBL" id="VTXP01000002">
    <property type="protein sequence ID" value="NOJ21730.1"/>
    <property type="molecule type" value="Genomic_DNA"/>
</dbReference>
<dbReference type="GO" id="GO:0042597">
    <property type="term" value="C:periplasmic space"/>
    <property type="evidence" value="ECO:0007669"/>
    <property type="project" value="InterPro"/>
</dbReference>
<dbReference type="Proteomes" id="UP000576645">
    <property type="component" value="Unassembled WGS sequence"/>
</dbReference>
<dbReference type="PROSITE" id="PS51257">
    <property type="entry name" value="PROKAR_LIPOPROTEIN"/>
    <property type="match status" value="1"/>
</dbReference>
<name>A0A2A2MY18_9VIBR</name>
<evidence type="ECO:0000313" key="1">
    <source>
        <dbReference type="EMBL" id="KJY72787.1"/>
    </source>
</evidence>
<organism evidence="1">
    <name type="scientific">Vibrio coralliilyticus</name>
    <dbReference type="NCBI Taxonomy" id="190893"/>
    <lineage>
        <taxon>Bacteria</taxon>
        <taxon>Pseudomonadati</taxon>
        <taxon>Pseudomonadota</taxon>
        <taxon>Gammaproteobacteria</taxon>
        <taxon>Vibrionales</taxon>
        <taxon>Vibrionaceae</taxon>
        <taxon>Vibrio</taxon>
    </lineage>
</organism>
<evidence type="ECO:0000313" key="3">
    <source>
        <dbReference type="Proteomes" id="UP000576645"/>
    </source>
</evidence>
<proteinExistence type="predicted"/>
<dbReference type="InterPro" id="IPR010794">
    <property type="entry name" value="MalM"/>
</dbReference>
<dbReference type="GO" id="GO:0008643">
    <property type="term" value="P:carbohydrate transport"/>
    <property type="evidence" value="ECO:0007669"/>
    <property type="project" value="InterPro"/>
</dbReference>